<dbReference type="Gene3D" id="3.30.460.20">
    <property type="entry name" value="CorA soluble domain-like"/>
    <property type="match status" value="1"/>
</dbReference>
<keyword evidence="12" id="KW-1185">Reference proteome</keyword>
<sequence length="332" mass="37997">MISSLVYDAGDVDEFRVESETDLREARDAPGTTWVRVADPTDAELERIIDAFGVHPLAVEDIQNDVRPKTEEYPAHTFVLVKTAMLRRGETTFDEEVRTRPVGLFLGPEWLVTITDEEGPVSAVSRVWRSVENRDGRTLQYGPDFAAYRVVDRIVDDYFDLLDDVEDTIEDVEDGVLEEPDEDVLEALNAVRRDLLSFRKVVWPTREAIAVLSRGDAVHVREQTERYYRDVYDHLVEVVDLTETYRDLARGARDIYLNALSQSTNEVMKRLTVVATIFIPLTFVVGVYGMNFANSPYNMPELEWAFGYPAVMVGMAFVSFILLAYFRREGWM</sequence>
<keyword evidence="5 8" id="KW-0812">Transmembrane</keyword>
<feature type="transmembrane region" description="Helical" evidence="8">
    <location>
        <begin position="305"/>
        <end position="326"/>
    </location>
</feature>
<protein>
    <recommendedName>
        <fullName evidence="8">Magnesium transport protein CorA</fullName>
    </recommendedName>
</protein>
<keyword evidence="3 8" id="KW-0813">Transport</keyword>
<accession>A0A1H1ABU6</accession>
<keyword evidence="6 8" id="KW-1133">Transmembrane helix</keyword>
<dbReference type="PANTHER" id="PTHR46494:SF1">
    <property type="entry name" value="CORA FAMILY METAL ION TRANSPORTER (EUROFUNG)"/>
    <property type="match status" value="1"/>
</dbReference>
<dbReference type="RefSeq" id="WP_092534667.1">
    <property type="nucleotide sequence ID" value="NZ_FNKQ01000002.1"/>
</dbReference>
<evidence type="ECO:0000313" key="11">
    <source>
        <dbReference type="Proteomes" id="UP000199289"/>
    </source>
</evidence>
<dbReference type="EMBL" id="FNKQ01000002">
    <property type="protein sequence ID" value="SDQ37142.1"/>
    <property type="molecule type" value="Genomic_DNA"/>
</dbReference>
<dbReference type="PANTHER" id="PTHR46494">
    <property type="entry name" value="CORA FAMILY METAL ION TRANSPORTER (EUROFUNG)"/>
    <property type="match status" value="1"/>
</dbReference>
<dbReference type="AlphaFoldDB" id="A0A1H1ABU6"/>
<proteinExistence type="inferred from homology"/>
<dbReference type="CDD" id="cd12828">
    <property type="entry name" value="TmCorA-like_1"/>
    <property type="match status" value="1"/>
</dbReference>
<keyword evidence="8" id="KW-0460">Magnesium</keyword>
<dbReference type="GO" id="GO:0015095">
    <property type="term" value="F:magnesium ion transmembrane transporter activity"/>
    <property type="evidence" value="ECO:0007669"/>
    <property type="project" value="UniProtKB-UniRule"/>
</dbReference>
<evidence type="ECO:0000256" key="7">
    <source>
        <dbReference type="ARBA" id="ARBA00023136"/>
    </source>
</evidence>
<dbReference type="Pfam" id="PF01544">
    <property type="entry name" value="CorA"/>
    <property type="match status" value="1"/>
</dbReference>
<dbReference type="Proteomes" id="UP000199289">
    <property type="component" value="Unassembled WGS sequence"/>
</dbReference>
<dbReference type="InterPro" id="IPR045861">
    <property type="entry name" value="CorA_cytoplasmic_dom"/>
</dbReference>
<evidence type="ECO:0000256" key="1">
    <source>
        <dbReference type="ARBA" id="ARBA00004651"/>
    </source>
</evidence>
<evidence type="ECO:0000256" key="3">
    <source>
        <dbReference type="ARBA" id="ARBA00022448"/>
    </source>
</evidence>
<evidence type="ECO:0000256" key="2">
    <source>
        <dbReference type="ARBA" id="ARBA00009765"/>
    </source>
</evidence>
<evidence type="ECO:0000313" key="10">
    <source>
        <dbReference type="EMBL" id="SDQ37142.1"/>
    </source>
</evidence>
<evidence type="ECO:0000256" key="8">
    <source>
        <dbReference type="RuleBase" id="RU362010"/>
    </source>
</evidence>
<dbReference type="EMBL" id="QQST01000001">
    <property type="protein sequence ID" value="RDI70321.1"/>
    <property type="molecule type" value="Genomic_DNA"/>
</dbReference>
<dbReference type="NCBIfam" id="TIGR00383">
    <property type="entry name" value="corA"/>
    <property type="match status" value="1"/>
</dbReference>
<dbReference type="Gene3D" id="1.20.58.340">
    <property type="entry name" value="Magnesium transport protein CorA, transmembrane region"/>
    <property type="match status" value="2"/>
</dbReference>
<dbReference type="Proteomes" id="UP000255421">
    <property type="component" value="Unassembled WGS sequence"/>
</dbReference>
<dbReference type="SUPFAM" id="SSF144083">
    <property type="entry name" value="Magnesium transport protein CorA, transmembrane region"/>
    <property type="match status" value="1"/>
</dbReference>
<evidence type="ECO:0000256" key="5">
    <source>
        <dbReference type="ARBA" id="ARBA00022692"/>
    </source>
</evidence>
<dbReference type="GO" id="GO:0005886">
    <property type="term" value="C:plasma membrane"/>
    <property type="evidence" value="ECO:0007669"/>
    <property type="project" value="UniProtKB-SubCell"/>
</dbReference>
<comment type="subcellular location">
    <subcellularLocation>
        <location evidence="1">Cell membrane</location>
        <topology evidence="1">Multi-pass membrane protein</topology>
    </subcellularLocation>
    <subcellularLocation>
        <location evidence="8">Membrane</location>
        <topology evidence="8">Multi-pass membrane protein</topology>
    </subcellularLocation>
</comment>
<dbReference type="GO" id="GO:0050897">
    <property type="term" value="F:cobalt ion binding"/>
    <property type="evidence" value="ECO:0007669"/>
    <property type="project" value="TreeGrafter"/>
</dbReference>
<organism evidence="10 11">
    <name type="scientific">Halopelagius longus</name>
    <dbReference type="NCBI Taxonomy" id="1236180"/>
    <lineage>
        <taxon>Archaea</taxon>
        <taxon>Methanobacteriati</taxon>
        <taxon>Methanobacteriota</taxon>
        <taxon>Stenosarchaea group</taxon>
        <taxon>Halobacteria</taxon>
        <taxon>Halobacteriales</taxon>
        <taxon>Haloferacaceae</taxon>
    </lineage>
</organism>
<dbReference type="GO" id="GO:0015087">
    <property type="term" value="F:cobalt ion transmembrane transporter activity"/>
    <property type="evidence" value="ECO:0007669"/>
    <property type="project" value="UniProtKB-UniRule"/>
</dbReference>
<keyword evidence="8" id="KW-0406">Ion transport</keyword>
<evidence type="ECO:0000256" key="6">
    <source>
        <dbReference type="ARBA" id="ARBA00022989"/>
    </source>
</evidence>
<evidence type="ECO:0000256" key="4">
    <source>
        <dbReference type="ARBA" id="ARBA00022475"/>
    </source>
</evidence>
<comment type="function">
    <text evidence="8">Mediates influx of magnesium ions.</text>
</comment>
<evidence type="ECO:0000313" key="12">
    <source>
        <dbReference type="Proteomes" id="UP000255421"/>
    </source>
</evidence>
<evidence type="ECO:0000313" key="9">
    <source>
        <dbReference type="EMBL" id="RDI70321.1"/>
    </source>
</evidence>
<dbReference type="FunFam" id="1.20.58.340:FF:000012">
    <property type="entry name" value="Magnesium transport protein CorA"/>
    <property type="match status" value="1"/>
</dbReference>
<keyword evidence="7 8" id="KW-0472">Membrane</keyword>
<name>A0A1H1ABU6_9EURY</name>
<dbReference type="GO" id="GO:0000287">
    <property type="term" value="F:magnesium ion binding"/>
    <property type="evidence" value="ECO:0007669"/>
    <property type="project" value="TreeGrafter"/>
</dbReference>
<reference evidence="11" key="2">
    <citation type="submission" date="2016-10" db="EMBL/GenBank/DDBJ databases">
        <authorList>
            <person name="Varghese N."/>
            <person name="Submissions S."/>
        </authorList>
    </citation>
    <scope>NUCLEOTIDE SEQUENCE [LARGE SCALE GENOMIC DNA]</scope>
    <source>
        <strain evidence="11">CGMCC 1.12397</strain>
    </source>
</reference>
<dbReference type="InterPro" id="IPR004488">
    <property type="entry name" value="Mg/Co-transport_prot_CorA"/>
</dbReference>
<dbReference type="InterPro" id="IPR002523">
    <property type="entry name" value="MgTranspt_CorA/ZnTranspt_ZntB"/>
</dbReference>
<dbReference type="InterPro" id="IPR045863">
    <property type="entry name" value="CorA_TM1_TM2"/>
</dbReference>
<reference evidence="10" key="1">
    <citation type="submission" date="2016-10" db="EMBL/GenBank/DDBJ databases">
        <authorList>
            <person name="de Groot N.N."/>
        </authorList>
    </citation>
    <scope>NUCLEOTIDE SEQUENCE [LARGE SCALE GENOMIC DNA]</scope>
    <source>
        <strain evidence="10">CGMCC 1.12397</strain>
    </source>
</reference>
<dbReference type="SUPFAM" id="SSF143865">
    <property type="entry name" value="CorA soluble domain-like"/>
    <property type="match status" value="1"/>
</dbReference>
<dbReference type="OrthoDB" id="28779at2157"/>
<gene>
    <name evidence="8 9" type="primary">corA</name>
    <name evidence="9" type="ORF">DWB78_00490</name>
    <name evidence="10" type="ORF">SAMN05216278_1262</name>
</gene>
<keyword evidence="4 8" id="KW-1003">Cell membrane</keyword>
<reference evidence="9 12" key="3">
    <citation type="submission" date="2018-07" db="EMBL/GenBank/DDBJ databases">
        <title>Genome sequence of extremly halophilic archaeon Halopelagius longus strain BC12-B1.</title>
        <authorList>
            <person name="Zhang X."/>
        </authorList>
    </citation>
    <scope>NUCLEOTIDE SEQUENCE [LARGE SCALE GENOMIC DNA]</scope>
    <source>
        <strain evidence="9 12">BC12-B1</strain>
    </source>
</reference>
<comment type="similarity">
    <text evidence="2 8">Belongs to the CorA metal ion transporter (MIT) (TC 1.A.35) family.</text>
</comment>
<feature type="transmembrane region" description="Helical" evidence="8">
    <location>
        <begin position="271"/>
        <end position="293"/>
    </location>
</feature>